<evidence type="ECO:0000256" key="1">
    <source>
        <dbReference type="ARBA" id="ARBA00004635"/>
    </source>
</evidence>
<accession>A0A5R9BHW1</accession>
<name>A0A5R9BHW1_9MICC</name>
<dbReference type="InterPro" id="IPR004872">
    <property type="entry name" value="Lipoprotein_NlpA"/>
</dbReference>
<keyword evidence="3" id="KW-0732">Signal</keyword>
<keyword evidence="8" id="KW-1185">Reference proteome</keyword>
<keyword evidence="4" id="KW-0472">Membrane</keyword>
<comment type="subcellular location">
    <subcellularLocation>
        <location evidence="1">Membrane</location>
        <topology evidence="1">Lipid-anchor</topology>
    </subcellularLocation>
</comment>
<comment type="similarity">
    <text evidence="2">Belongs to the NlpA lipoprotein family.</text>
</comment>
<evidence type="ECO:0000256" key="2">
    <source>
        <dbReference type="ARBA" id="ARBA00008973"/>
    </source>
</evidence>
<gene>
    <name evidence="7" type="ORF">FEF26_02305</name>
</gene>
<evidence type="ECO:0000256" key="6">
    <source>
        <dbReference type="ARBA" id="ARBA00023288"/>
    </source>
</evidence>
<dbReference type="GO" id="GO:0016020">
    <property type="term" value="C:membrane"/>
    <property type="evidence" value="ECO:0007669"/>
    <property type="project" value="UniProtKB-SubCell"/>
</dbReference>
<dbReference type="Pfam" id="PF03180">
    <property type="entry name" value="Lipoprotein_9"/>
    <property type="match status" value="1"/>
</dbReference>
<evidence type="ECO:0008006" key="9">
    <source>
        <dbReference type="Google" id="ProtNLM"/>
    </source>
</evidence>
<dbReference type="OrthoDB" id="9812878at2"/>
<dbReference type="AlphaFoldDB" id="A0A5R9BHW1"/>
<dbReference type="SUPFAM" id="SSF53850">
    <property type="entry name" value="Periplasmic binding protein-like II"/>
    <property type="match status" value="1"/>
</dbReference>
<dbReference type="Gene3D" id="3.40.190.10">
    <property type="entry name" value="Periplasmic binding protein-like II"/>
    <property type="match status" value="2"/>
</dbReference>
<organism evidence="7 8">
    <name type="scientific">Nesterenkonia salmonea</name>
    <dbReference type="NCBI Taxonomy" id="1804987"/>
    <lineage>
        <taxon>Bacteria</taxon>
        <taxon>Bacillati</taxon>
        <taxon>Actinomycetota</taxon>
        <taxon>Actinomycetes</taxon>
        <taxon>Micrococcales</taxon>
        <taxon>Micrococcaceae</taxon>
        <taxon>Nesterenkonia</taxon>
    </lineage>
</organism>
<sequence>MVVTENAPFQEPTEIAKELLEDDGWTLETTYVTDIIQPNFSVDNGEYDVNFFQNLTYLWQFNQDHDLDLEPLFFMFEQPSGIYSREYDSVADLPHSAQIALPVDTANNGRGIRLLARAGAIEVDESKSTPELSVDDITENPKELEFVEVDQQSVGTVYDDVDAVFGFARLLAEVDVMPEEALIIETQDEALPFAMTIVAQPGFKEDEPEKYEALKSAYHSEEVRHWYGDYLGGLLTPAFDRDIDAAWEEANQ</sequence>
<dbReference type="EMBL" id="VAVZ01000004">
    <property type="protein sequence ID" value="TLP99779.1"/>
    <property type="molecule type" value="Genomic_DNA"/>
</dbReference>
<proteinExistence type="inferred from homology"/>
<dbReference type="PANTHER" id="PTHR30429">
    <property type="entry name" value="D-METHIONINE-BINDING LIPOPROTEIN METQ"/>
    <property type="match status" value="1"/>
</dbReference>
<protein>
    <recommendedName>
        <fullName evidence="9">Transporter substrate-binding domain-containing protein</fullName>
    </recommendedName>
</protein>
<evidence type="ECO:0000313" key="7">
    <source>
        <dbReference type="EMBL" id="TLP99779.1"/>
    </source>
</evidence>
<reference evidence="7 8" key="1">
    <citation type="submission" date="2019-05" db="EMBL/GenBank/DDBJ databases">
        <title>Nesterenkonia sp. GY074 isolated from the Southern Atlantic Ocean.</title>
        <authorList>
            <person name="Zhang G."/>
        </authorList>
    </citation>
    <scope>NUCLEOTIDE SEQUENCE [LARGE SCALE GENOMIC DNA]</scope>
    <source>
        <strain evidence="7 8">GY074</strain>
    </source>
</reference>
<dbReference type="PANTHER" id="PTHR30429:SF0">
    <property type="entry name" value="METHIONINE-BINDING LIPOPROTEIN METQ"/>
    <property type="match status" value="1"/>
</dbReference>
<evidence type="ECO:0000256" key="5">
    <source>
        <dbReference type="ARBA" id="ARBA00023139"/>
    </source>
</evidence>
<comment type="caution">
    <text evidence="7">The sequence shown here is derived from an EMBL/GenBank/DDBJ whole genome shotgun (WGS) entry which is preliminary data.</text>
</comment>
<evidence type="ECO:0000313" key="8">
    <source>
        <dbReference type="Proteomes" id="UP000310458"/>
    </source>
</evidence>
<keyword evidence="6" id="KW-0449">Lipoprotein</keyword>
<keyword evidence="5" id="KW-0564">Palmitate</keyword>
<evidence type="ECO:0000256" key="3">
    <source>
        <dbReference type="ARBA" id="ARBA00022729"/>
    </source>
</evidence>
<evidence type="ECO:0000256" key="4">
    <source>
        <dbReference type="ARBA" id="ARBA00023136"/>
    </source>
</evidence>
<dbReference type="Proteomes" id="UP000310458">
    <property type="component" value="Unassembled WGS sequence"/>
</dbReference>